<keyword evidence="5" id="KW-0175">Coiled coil</keyword>
<dbReference type="GO" id="GO:0008270">
    <property type="term" value="F:zinc ion binding"/>
    <property type="evidence" value="ECO:0007669"/>
    <property type="project" value="UniProtKB-KW"/>
</dbReference>
<keyword evidence="3" id="KW-0862">Zinc</keyword>
<protein>
    <recommendedName>
        <fullName evidence="7">GRF-type domain-containing protein</fullName>
    </recommendedName>
</protein>
<feature type="coiled-coil region" evidence="5">
    <location>
        <begin position="96"/>
        <end position="131"/>
    </location>
</feature>
<keyword evidence="6" id="KW-1133">Transmembrane helix</keyword>
<keyword evidence="6" id="KW-0812">Transmembrane</keyword>
<reference evidence="8 9" key="1">
    <citation type="journal article" date="2017" name="Nat. Commun.">
        <title>Genome assembly with in vitro proximity ligation data and whole-genome triplication in lettuce.</title>
        <authorList>
            <person name="Reyes-Chin-Wo S."/>
            <person name="Wang Z."/>
            <person name="Yang X."/>
            <person name="Kozik A."/>
            <person name="Arikit S."/>
            <person name="Song C."/>
            <person name="Xia L."/>
            <person name="Froenicke L."/>
            <person name="Lavelle D.O."/>
            <person name="Truco M.J."/>
            <person name="Xia R."/>
            <person name="Zhu S."/>
            <person name="Xu C."/>
            <person name="Xu H."/>
            <person name="Xu X."/>
            <person name="Cox K."/>
            <person name="Korf I."/>
            <person name="Meyers B.C."/>
            <person name="Michelmore R.W."/>
        </authorList>
    </citation>
    <scope>NUCLEOTIDE SEQUENCE [LARGE SCALE GENOMIC DNA]</scope>
    <source>
        <strain evidence="9">cv. Salinas</strain>
        <tissue evidence="8">Seedlings</tissue>
    </source>
</reference>
<keyword evidence="6" id="KW-0472">Membrane</keyword>
<dbReference type="Proteomes" id="UP000235145">
    <property type="component" value="Unassembled WGS sequence"/>
</dbReference>
<feature type="domain" description="GRF-type" evidence="7">
    <location>
        <begin position="22"/>
        <end position="67"/>
    </location>
</feature>
<evidence type="ECO:0000256" key="5">
    <source>
        <dbReference type="SAM" id="Coils"/>
    </source>
</evidence>
<evidence type="ECO:0000256" key="2">
    <source>
        <dbReference type="ARBA" id="ARBA00022771"/>
    </source>
</evidence>
<organism evidence="8 9">
    <name type="scientific">Lactuca sativa</name>
    <name type="common">Garden lettuce</name>
    <dbReference type="NCBI Taxonomy" id="4236"/>
    <lineage>
        <taxon>Eukaryota</taxon>
        <taxon>Viridiplantae</taxon>
        <taxon>Streptophyta</taxon>
        <taxon>Embryophyta</taxon>
        <taxon>Tracheophyta</taxon>
        <taxon>Spermatophyta</taxon>
        <taxon>Magnoliopsida</taxon>
        <taxon>eudicotyledons</taxon>
        <taxon>Gunneridae</taxon>
        <taxon>Pentapetalae</taxon>
        <taxon>asterids</taxon>
        <taxon>campanulids</taxon>
        <taxon>Asterales</taxon>
        <taxon>Asteraceae</taxon>
        <taxon>Cichorioideae</taxon>
        <taxon>Cichorieae</taxon>
        <taxon>Lactucinae</taxon>
        <taxon>Lactuca</taxon>
    </lineage>
</organism>
<dbReference type="AlphaFoldDB" id="A0A9R1UKE8"/>
<dbReference type="Pfam" id="PF06839">
    <property type="entry name" value="Zn_ribbon_GRF"/>
    <property type="match status" value="1"/>
</dbReference>
<name>A0A9R1UKE8_LACSA</name>
<evidence type="ECO:0000256" key="4">
    <source>
        <dbReference type="PROSITE-ProRule" id="PRU01343"/>
    </source>
</evidence>
<keyword evidence="1" id="KW-0479">Metal-binding</keyword>
<keyword evidence="9" id="KW-1185">Reference proteome</keyword>
<proteinExistence type="predicted"/>
<accession>A0A9R1UKE8</accession>
<evidence type="ECO:0000313" key="9">
    <source>
        <dbReference type="Proteomes" id="UP000235145"/>
    </source>
</evidence>
<comment type="caution">
    <text evidence="8">The sequence shown here is derived from an EMBL/GenBank/DDBJ whole genome shotgun (WGS) entry which is preliminary data.</text>
</comment>
<evidence type="ECO:0000256" key="1">
    <source>
        <dbReference type="ARBA" id="ARBA00022723"/>
    </source>
</evidence>
<dbReference type="EMBL" id="NBSK02000009">
    <property type="protein sequence ID" value="KAJ0188682.1"/>
    <property type="molecule type" value="Genomic_DNA"/>
</dbReference>
<gene>
    <name evidence="8" type="ORF">LSAT_V11C900483630</name>
</gene>
<dbReference type="PANTHER" id="PTHR33248">
    <property type="entry name" value="ZINC ION-BINDING PROTEIN"/>
    <property type="match status" value="1"/>
</dbReference>
<feature type="transmembrane region" description="Helical" evidence="6">
    <location>
        <begin position="135"/>
        <end position="152"/>
    </location>
</feature>
<keyword evidence="2 4" id="KW-0863">Zinc-finger</keyword>
<evidence type="ECO:0000256" key="3">
    <source>
        <dbReference type="ARBA" id="ARBA00022833"/>
    </source>
</evidence>
<evidence type="ECO:0000256" key="6">
    <source>
        <dbReference type="SAM" id="Phobius"/>
    </source>
</evidence>
<evidence type="ECO:0000259" key="7">
    <source>
        <dbReference type="PROSITE" id="PS51999"/>
    </source>
</evidence>
<evidence type="ECO:0000313" key="8">
    <source>
        <dbReference type="EMBL" id="KAJ0188682.1"/>
    </source>
</evidence>
<sequence length="153" mass="18298">MSSSSESYNTISIYRIELNPPCLCRNQHVSKLREAWKPNNPARRYYICTKSMISNDSCNFFQWLDPTLPKHYKDMLWNMKLRNDDLLVRNGQVVELQKKVEKHKLLRKAKKELDEARIQELIIEIESMKKMLKKVVLITLVYLLFVVMYFQLV</sequence>
<dbReference type="InterPro" id="IPR010666">
    <property type="entry name" value="Znf_GRF"/>
</dbReference>
<dbReference type="PROSITE" id="PS51999">
    <property type="entry name" value="ZF_GRF"/>
    <property type="match status" value="1"/>
</dbReference>